<dbReference type="Gene3D" id="3.90.70.80">
    <property type="match status" value="1"/>
</dbReference>
<evidence type="ECO:0008006" key="3">
    <source>
        <dbReference type="Google" id="ProtNLM"/>
    </source>
</evidence>
<evidence type="ECO:0000313" key="2">
    <source>
        <dbReference type="EMBL" id="QHS97287.1"/>
    </source>
</evidence>
<dbReference type="InterPro" id="IPR037238">
    <property type="entry name" value="YbiA-like_sf"/>
</dbReference>
<dbReference type="CDD" id="cd15457">
    <property type="entry name" value="NADAR"/>
    <property type="match status" value="1"/>
</dbReference>
<dbReference type="EMBL" id="MN739292">
    <property type="protein sequence ID" value="QHS97287.1"/>
    <property type="molecule type" value="Genomic_DNA"/>
</dbReference>
<dbReference type="AlphaFoldDB" id="A0A6C0BY75"/>
<feature type="region of interest" description="Disordered" evidence="1">
    <location>
        <begin position="125"/>
        <end position="151"/>
    </location>
</feature>
<dbReference type="SUPFAM" id="SSF143990">
    <property type="entry name" value="YbiA-like"/>
    <property type="match status" value="1"/>
</dbReference>
<dbReference type="Gene3D" id="1.10.357.40">
    <property type="entry name" value="YbiA-like"/>
    <property type="match status" value="1"/>
</dbReference>
<name>A0A6C0BY75_9ZZZZ</name>
<organism evidence="2">
    <name type="scientific">viral metagenome</name>
    <dbReference type="NCBI Taxonomy" id="1070528"/>
    <lineage>
        <taxon>unclassified sequences</taxon>
        <taxon>metagenomes</taxon>
        <taxon>organismal metagenomes</taxon>
    </lineage>
</organism>
<feature type="compositionally biased region" description="Acidic residues" evidence="1">
    <location>
        <begin position="127"/>
        <end position="151"/>
    </location>
</feature>
<protein>
    <recommendedName>
        <fullName evidence="3">OTU domain-containing protein</fullName>
    </recommendedName>
</protein>
<evidence type="ECO:0000256" key="1">
    <source>
        <dbReference type="SAM" id="MobiDB-lite"/>
    </source>
</evidence>
<proteinExistence type="predicted"/>
<reference evidence="2" key="1">
    <citation type="journal article" date="2020" name="Nature">
        <title>Giant virus diversity and host interactions through global metagenomics.</title>
        <authorList>
            <person name="Schulz F."/>
            <person name="Roux S."/>
            <person name="Paez-Espino D."/>
            <person name="Jungbluth S."/>
            <person name="Walsh D.A."/>
            <person name="Denef V.J."/>
            <person name="McMahon K.D."/>
            <person name="Konstantinidis K.T."/>
            <person name="Eloe-Fadrosh E.A."/>
            <person name="Kyrpides N.C."/>
            <person name="Woyke T."/>
        </authorList>
    </citation>
    <scope>NUCLEOTIDE SEQUENCE</scope>
    <source>
        <strain evidence="2">GVMAG-M-3300020169-51</strain>
    </source>
</reference>
<sequence length="666" mass="77448">MVASKLDPTIEYPEIKKLSEVDEGFDASLYEVELYPKMLCTIVIGNINSIHKDKGVYHMSVYLVVDDSMGDKIGVYECLASNYTNLLDDENDLDIDKLDDPIPLLFSFVTPDYLRRTLKLKKPVSPVDDDPLPSVDDENKEEDKGEESDEYVGDRLNLKDIVQEDDSDIIKSIEVKMMEESIEERKNYKKKGNHNWLQKFLKNKKFGIQDVESQGDCFFAVIREAFKGIGKNITVQQLRNEVSDRATKEVFDSFKQQYDMFYTSISESNLKMKKIYDKIKELKTANATEKNPKIKKQIVEISKPLIEEFKRTKRERENAKKLIEDYNFMKKVKNLQDFKDIIKTCAFWAEVWSINLIEMFLNIKVIIMSSDNYRSKDTDNVLLCSSFVDDSIQIFRPKYYLLMVHTGNHYKLITYDGKRIFTFETIPWDIKQMIVDKCMEKQGGVYIKIPKFIKLKSERSEQMGINEEEEGESKMSDVTYDENTVFQFYSKSADRAPGKGSGEKIPASDVGLYKELDGIPDWRKVLSNFYIAPFELDGHRWNSVEHFYHASKFKRGNPEFYLTFTLNEGGEEISKDPALAKGAGGKTGKFKGKRIRPKEVVMDEDFFTSKRNEVEMERAQKAKYEQNPLAKRVLLYTGNAKLQHFVRASPPIVFYDTMRVRRNLRK</sequence>
<accession>A0A6C0BY75</accession>
<dbReference type="InterPro" id="IPR012816">
    <property type="entry name" value="NADAR"/>
</dbReference>